<reference evidence="3 6" key="2">
    <citation type="submission" date="2016-11" db="EMBL/GenBank/DDBJ databases">
        <title>Genomic analysis of Caldithrix abyssi and proposal of a novel bacterial phylum Caldithrichaeota.</title>
        <authorList>
            <person name="Kublanov I."/>
            <person name="Sigalova O."/>
            <person name="Gavrilov S."/>
            <person name="Lebedinsky A."/>
            <person name="Ivanova N."/>
            <person name="Daum C."/>
            <person name="Reddy T."/>
            <person name="Klenk H.P."/>
            <person name="Goker M."/>
            <person name="Reva O."/>
            <person name="Miroshnichenko M."/>
            <person name="Kyprides N."/>
            <person name="Woyke T."/>
            <person name="Gelfand M."/>
        </authorList>
    </citation>
    <scope>NUCLEOTIDE SEQUENCE [LARGE SCALE GENOMIC DNA]</scope>
    <source>
        <strain evidence="3 6">LF13</strain>
    </source>
</reference>
<dbReference type="PaxDb" id="880073-Calab_1254"/>
<evidence type="ECO:0000313" key="4">
    <source>
        <dbReference type="EMBL" id="EHO40880.1"/>
    </source>
</evidence>
<dbReference type="InParanoid" id="H1XY05"/>
<evidence type="ECO:0000259" key="2">
    <source>
        <dbReference type="Pfam" id="PF13860"/>
    </source>
</evidence>
<proteinExistence type="predicted"/>
<evidence type="ECO:0000313" key="3">
    <source>
        <dbReference type="EMBL" id="APF20617.1"/>
    </source>
</evidence>
<feature type="domain" description="Cytochrome c-552/4" evidence="1">
    <location>
        <begin position="37"/>
        <end position="142"/>
    </location>
</feature>
<dbReference type="NCBIfam" id="TIGR04183">
    <property type="entry name" value="Por_Secre_tail"/>
    <property type="match status" value="1"/>
</dbReference>
<organism evidence="4 5">
    <name type="scientific">Caldithrix abyssi DSM 13497</name>
    <dbReference type="NCBI Taxonomy" id="880073"/>
    <lineage>
        <taxon>Bacteria</taxon>
        <taxon>Pseudomonadati</taxon>
        <taxon>Calditrichota</taxon>
        <taxon>Calditrichia</taxon>
        <taxon>Calditrichales</taxon>
        <taxon>Calditrichaceae</taxon>
        <taxon>Caldithrix</taxon>
    </lineage>
</organism>
<dbReference type="eggNOG" id="COG2866">
    <property type="taxonomic scope" value="Bacteria"/>
</dbReference>
<dbReference type="Proteomes" id="UP000004671">
    <property type="component" value="Chromosome"/>
</dbReference>
<dbReference type="Proteomes" id="UP000183868">
    <property type="component" value="Chromosome"/>
</dbReference>
<dbReference type="Gene3D" id="1.10.1130.10">
    <property type="entry name" value="Flavocytochrome C3, Chain A"/>
    <property type="match status" value="1"/>
</dbReference>
<reference evidence="4 5" key="1">
    <citation type="submission" date="2011-09" db="EMBL/GenBank/DDBJ databases">
        <title>The permanent draft genome of Caldithrix abyssi DSM 13497.</title>
        <authorList>
            <consortium name="US DOE Joint Genome Institute (JGI-PGF)"/>
            <person name="Lucas S."/>
            <person name="Han J."/>
            <person name="Lapidus A."/>
            <person name="Bruce D."/>
            <person name="Goodwin L."/>
            <person name="Pitluck S."/>
            <person name="Peters L."/>
            <person name="Kyrpides N."/>
            <person name="Mavromatis K."/>
            <person name="Ivanova N."/>
            <person name="Mikhailova N."/>
            <person name="Chertkov O."/>
            <person name="Detter J.C."/>
            <person name="Tapia R."/>
            <person name="Han C."/>
            <person name="Land M."/>
            <person name="Hauser L."/>
            <person name="Markowitz V."/>
            <person name="Cheng J.-F."/>
            <person name="Hugenholtz P."/>
            <person name="Woyke T."/>
            <person name="Wu D."/>
            <person name="Spring S."/>
            <person name="Brambilla E."/>
            <person name="Klenk H.-P."/>
            <person name="Eisen J.A."/>
        </authorList>
    </citation>
    <scope>NUCLEOTIDE SEQUENCE [LARGE SCALE GENOMIC DNA]</scope>
    <source>
        <strain evidence="4 5">DSM 13497</strain>
    </source>
</reference>
<dbReference type="OrthoDB" id="1407599at2"/>
<dbReference type="STRING" id="880073.Cabys_3872"/>
<evidence type="ECO:0000259" key="1">
    <source>
        <dbReference type="Pfam" id="PF13435"/>
    </source>
</evidence>
<dbReference type="EMBL" id="CP018099">
    <property type="protein sequence ID" value="APF20617.1"/>
    <property type="molecule type" value="Genomic_DNA"/>
</dbReference>
<dbReference type="InterPro" id="IPR023155">
    <property type="entry name" value="Cyt_c-552/4"/>
</dbReference>
<dbReference type="InterPro" id="IPR036280">
    <property type="entry name" value="Multihaem_cyt_sf"/>
</dbReference>
<dbReference type="RefSeq" id="WP_006927943.1">
    <property type="nucleotide sequence ID" value="NZ_CM001402.1"/>
</dbReference>
<sequence precursor="true">MRWLFILIAVVGLISTGLVAQTLPTQTSTLFSGSGNCATCHQPGPPNTGALLDLQGRDVSPVTLWRSTMMASASKDPFWQAKVSAEISANPHLQSVIEDKCTTCHAPMGRTEAIYNGASGYTFAEMKLDSLALDGVSCTLCHQIKSDNLGLSESFSGHYLIENDRIIYGPFQNPLTSPMQNSVNYTPTHGLQTLNSELCATCHTLFTPYVDNDGNVVGEAPEQTPYLEWKNSVFPSRDVQCQTCHMPKLNESIIIANHPTTLVARSEYALHFFVGGNVYMLKLLKAHSTALGLTANTAQLDSTLSRTIRFLQNETAELSAEYQWITSDTLLVKVAVQNKTGHKFPTAYPSRRAWLELRLNDAQGQVLFESGAWDAALGEIRYLSEPFEPHYTLITKPEQVQIYQSVMKDVDNNVNYTLLRAAGYLKDNRIPPQGFSVNGPAYDSTAIIGSAVNDVDFNRDGSGTDTVIYKIGGLNKNNQYTLTVKLNYQSLSPRFVADLLQYDTPEVQAFTAYYQQVPNLPLVIDSLQQTVTATGIKKSQLHFPQRELLVSAYPNPFNPQTTISVQTSANGRLTITIFNIKGEKIKSLAQTTVSRGVHRFVWEGQSDQNTPLPSGTYLLRIELTPDGGSGTQIQTKKIILLK</sequence>
<dbReference type="InterPro" id="IPR026444">
    <property type="entry name" value="Secre_tail"/>
</dbReference>
<evidence type="ECO:0000313" key="5">
    <source>
        <dbReference type="Proteomes" id="UP000004671"/>
    </source>
</evidence>
<dbReference type="EMBL" id="CM001402">
    <property type="protein sequence ID" value="EHO40880.1"/>
    <property type="molecule type" value="Genomic_DNA"/>
</dbReference>
<dbReference type="Pfam" id="PF13860">
    <property type="entry name" value="FlgD_ig"/>
    <property type="match status" value="1"/>
</dbReference>
<protein>
    <submittedName>
        <fullName evidence="3">Por secretion system C-terminal sorting domain-containing protein</fullName>
    </submittedName>
</protein>
<dbReference type="SUPFAM" id="SSF48695">
    <property type="entry name" value="Multiheme cytochromes"/>
    <property type="match status" value="1"/>
</dbReference>
<dbReference type="HOGENOM" id="CLU_029428_0_0_0"/>
<dbReference type="Pfam" id="PF13435">
    <property type="entry name" value="Cytochrome_C554"/>
    <property type="match status" value="1"/>
</dbReference>
<feature type="domain" description="FlgD/Vpr Ig-like" evidence="2">
    <location>
        <begin position="560"/>
        <end position="624"/>
    </location>
</feature>
<gene>
    <name evidence="3" type="ORF">Cabys_3872</name>
    <name evidence="4" type="ORF">Calab_1254</name>
</gene>
<dbReference type="InterPro" id="IPR025965">
    <property type="entry name" value="FlgD/Vpr_Ig-like"/>
</dbReference>
<dbReference type="Gene3D" id="2.60.40.4070">
    <property type="match status" value="1"/>
</dbReference>
<dbReference type="KEGG" id="caby:Cabys_3872"/>
<evidence type="ECO:0000313" key="6">
    <source>
        <dbReference type="Proteomes" id="UP000183868"/>
    </source>
</evidence>
<dbReference type="eggNOG" id="COG2133">
    <property type="taxonomic scope" value="Bacteria"/>
</dbReference>
<name>H1XY05_CALAY</name>
<accession>H1XY05</accession>
<keyword evidence="5" id="KW-1185">Reference proteome</keyword>
<dbReference type="AlphaFoldDB" id="H1XY05"/>